<reference evidence="4" key="1">
    <citation type="journal article" date="2021" name="J. Hered.">
        <title>Genome Assembly of Salicaceae Populus deltoides (Eastern Cottonwood) I-69 Based on Nanopore Sequencing and Hi-C Technologies.</title>
        <authorList>
            <person name="Bai S."/>
            <person name="Wu H."/>
            <person name="Zhang J."/>
            <person name="Pan Z."/>
            <person name="Zhao W."/>
            <person name="Li Z."/>
            <person name="Tong C."/>
        </authorList>
    </citation>
    <scope>NUCLEOTIDE SEQUENCE</scope>
    <source>
        <tissue evidence="4">Leaf</tissue>
    </source>
</reference>
<dbReference type="Gene3D" id="2.30.29.30">
    <property type="entry name" value="Pleckstrin-homology domain (PH domain)/Phosphotyrosine-binding domain (PTB)"/>
    <property type="match status" value="1"/>
</dbReference>
<name>A0A8T2Z2R3_POPDE</name>
<gene>
    <name evidence="4" type="ORF">H0E87_008964</name>
</gene>
<keyword evidence="5" id="KW-1185">Reference proteome</keyword>
<dbReference type="AlphaFoldDB" id="A0A8T2Z2R3"/>
<evidence type="ECO:0000256" key="2">
    <source>
        <dbReference type="SAM" id="MobiDB-lite"/>
    </source>
</evidence>
<feature type="region of interest" description="Disordered" evidence="2">
    <location>
        <begin position="1"/>
        <end position="31"/>
    </location>
</feature>
<dbReference type="InterPro" id="IPR004182">
    <property type="entry name" value="GRAM"/>
</dbReference>
<dbReference type="EMBL" id="JACEGQ020000004">
    <property type="protein sequence ID" value="KAH8511601.1"/>
    <property type="molecule type" value="Genomic_DNA"/>
</dbReference>
<dbReference type="Proteomes" id="UP000807159">
    <property type="component" value="Chromosome 4"/>
</dbReference>
<evidence type="ECO:0000313" key="4">
    <source>
        <dbReference type="EMBL" id="KAH8511601.1"/>
    </source>
</evidence>
<evidence type="ECO:0000313" key="5">
    <source>
        <dbReference type="Proteomes" id="UP000807159"/>
    </source>
</evidence>
<evidence type="ECO:0000256" key="1">
    <source>
        <dbReference type="ARBA" id="ARBA00009414"/>
    </source>
</evidence>
<feature type="domain" description="GRAM" evidence="3">
    <location>
        <begin position="68"/>
        <end position="150"/>
    </location>
</feature>
<proteinExistence type="inferred from homology"/>
<dbReference type="Pfam" id="PF02893">
    <property type="entry name" value="GRAM"/>
    <property type="match status" value="1"/>
</dbReference>
<organism evidence="4 5">
    <name type="scientific">Populus deltoides</name>
    <name type="common">Eastern poplar</name>
    <name type="synonym">Eastern cottonwood</name>
    <dbReference type="NCBI Taxonomy" id="3696"/>
    <lineage>
        <taxon>Eukaryota</taxon>
        <taxon>Viridiplantae</taxon>
        <taxon>Streptophyta</taxon>
        <taxon>Embryophyta</taxon>
        <taxon>Tracheophyta</taxon>
        <taxon>Spermatophyta</taxon>
        <taxon>Magnoliopsida</taxon>
        <taxon>eudicotyledons</taxon>
        <taxon>Gunneridae</taxon>
        <taxon>Pentapetalae</taxon>
        <taxon>rosids</taxon>
        <taxon>fabids</taxon>
        <taxon>Malpighiales</taxon>
        <taxon>Salicaceae</taxon>
        <taxon>Saliceae</taxon>
        <taxon>Populus</taxon>
    </lineage>
</organism>
<accession>A0A8T2Z2R3</accession>
<comment type="caution">
    <text evidence="4">The sequence shown here is derived from an EMBL/GenBank/DDBJ whole genome shotgun (WGS) entry which is preliminary data.</text>
</comment>
<dbReference type="PANTHER" id="PTHR31969">
    <property type="entry name" value="GEM-LIKE PROTEIN 2"/>
    <property type="match status" value="1"/>
</dbReference>
<evidence type="ECO:0000259" key="3">
    <source>
        <dbReference type="SMART" id="SM00568"/>
    </source>
</evidence>
<comment type="similarity">
    <text evidence="1">Belongs to the GEM family.</text>
</comment>
<protein>
    <recommendedName>
        <fullName evidence="3">GRAM domain-containing protein</fullName>
    </recommendedName>
</protein>
<dbReference type="SMART" id="SM00568">
    <property type="entry name" value="GRAM"/>
    <property type="match status" value="1"/>
</dbReference>
<dbReference type="InterPro" id="IPR037848">
    <property type="entry name" value="GEM-like"/>
</dbReference>
<dbReference type="InterPro" id="IPR011993">
    <property type="entry name" value="PH-like_dom_sf"/>
</dbReference>
<sequence>MHLSKFISRPCFEPSGTPSSTDHHGDEVDTAGGSRTFANIIRDRVRSVGLSDSIKFEAKKIKEGGKKNIFKQKFEVREGEKLLKASHCSLSTEAGPVAGLLFISTEKVAFCSQRSVTFKSPDELLEETDRKVNKYLLFIIFSLSQLRELTLSCGFKKN</sequence>